<evidence type="ECO:0000259" key="4">
    <source>
        <dbReference type="PROSITE" id="PS51918"/>
    </source>
</evidence>
<evidence type="ECO:0000256" key="1">
    <source>
        <dbReference type="ARBA" id="ARBA00006100"/>
    </source>
</evidence>
<dbReference type="InterPro" id="IPR004559">
    <property type="entry name" value="HemW-like"/>
</dbReference>
<accession>A0A7Z2JF24</accession>
<dbReference type="CDD" id="cd01335">
    <property type="entry name" value="Radical_SAM"/>
    <property type="match status" value="1"/>
</dbReference>
<feature type="compositionally biased region" description="Basic and acidic residues" evidence="3">
    <location>
        <begin position="37"/>
        <end position="48"/>
    </location>
</feature>
<keyword evidence="2" id="KW-0479">Metal-binding</keyword>
<keyword evidence="2" id="KW-0963">Cytoplasm</keyword>
<dbReference type="SUPFAM" id="SSF102114">
    <property type="entry name" value="Radical SAM enzymes"/>
    <property type="match status" value="1"/>
</dbReference>
<dbReference type="Proteomes" id="UP000433577">
    <property type="component" value="Chromosome 1"/>
</dbReference>
<dbReference type="SMART" id="SM00729">
    <property type="entry name" value="Elp3"/>
    <property type="match status" value="1"/>
</dbReference>
<dbReference type="PANTHER" id="PTHR13932:SF5">
    <property type="entry name" value="RADICAL S-ADENOSYL METHIONINE DOMAIN-CONTAINING PROTEIN 1, MITOCHONDRIAL"/>
    <property type="match status" value="1"/>
</dbReference>
<feature type="domain" description="Radical SAM core" evidence="4">
    <location>
        <begin position="82"/>
        <end position="316"/>
    </location>
</feature>
<keyword evidence="6" id="KW-1185">Reference proteome</keyword>
<dbReference type="GO" id="GO:0004109">
    <property type="term" value="F:coproporphyrinogen oxidase activity"/>
    <property type="evidence" value="ECO:0007669"/>
    <property type="project" value="InterPro"/>
</dbReference>
<dbReference type="SFLD" id="SFLDF00562">
    <property type="entry name" value="HemN-like__clustered_with_heat"/>
    <property type="match status" value="1"/>
</dbReference>
<dbReference type="PROSITE" id="PS51918">
    <property type="entry name" value="RADICAL_SAM"/>
    <property type="match status" value="1"/>
</dbReference>
<keyword evidence="2" id="KW-0143">Chaperone</keyword>
<comment type="subcellular location">
    <subcellularLocation>
        <location evidence="2">Cytoplasm</location>
    </subcellularLocation>
</comment>
<dbReference type="SFLD" id="SFLDG01065">
    <property type="entry name" value="anaerobic_coproporphyrinogen-I"/>
    <property type="match status" value="1"/>
</dbReference>
<comment type="similarity">
    <text evidence="1">Belongs to the anaerobic coproporphyrinogen-III oxidase family. HemW subfamily.</text>
</comment>
<dbReference type="EMBL" id="CP046913">
    <property type="protein sequence ID" value="QGZ62947.1"/>
    <property type="molecule type" value="Genomic_DNA"/>
</dbReference>
<reference evidence="5 6" key="1">
    <citation type="submission" date="2019-12" db="EMBL/GenBank/DDBJ databases">
        <title>Paraburkholderia acidiphila 7Q-K02 sp. nov and Paraburkholderia acidisoli DHF22 sp. nov., two strains isolated from forest soil.</title>
        <authorList>
            <person name="Gao Z."/>
            <person name="Qiu L."/>
        </authorList>
    </citation>
    <scope>NUCLEOTIDE SEQUENCE [LARGE SCALE GENOMIC DNA]</scope>
    <source>
        <strain evidence="5 6">DHF22</strain>
    </source>
</reference>
<dbReference type="InterPro" id="IPR034505">
    <property type="entry name" value="Coproporphyrinogen-III_oxidase"/>
</dbReference>
<dbReference type="Pfam" id="PF04055">
    <property type="entry name" value="Radical_SAM"/>
    <property type="match status" value="1"/>
</dbReference>
<evidence type="ECO:0000313" key="6">
    <source>
        <dbReference type="Proteomes" id="UP000433577"/>
    </source>
</evidence>
<protein>
    <recommendedName>
        <fullName evidence="2">Heme chaperone HemW</fullName>
    </recommendedName>
</protein>
<dbReference type="GO" id="GO:0046872">
    <property type="term" value="F:metal ion binding"/>
    <property type="evidence" value="ECO:0007669"/>
    <property type="project" value="UniProtKB-UniRule"/>
</dbReference>
<dbReference type="InterPro" id="IPR010723">
    <property type="entry name" value="HemN_C"/>
</dbReference>
<evidence type="ECO:0000313" key="5">
    <source>
        <dbReference type="EMBL" id="QGZ62947.1"/>
    </source>
</evidence>
<keyword evidence="2" id="KW-0408">Iron</keyword>
<dbReference type="AlphaFoldDB" id="A0A7Z2JF24"/>
<evidence type="ECO:0000256" key="3">
    <source>
        <dbReference type="SAM" id="MobiDB-lite"/>
    </source>
</evidence>
<keyword evidence="2" id="KW-0949">S-adenosyl-L-methionine</keyword>
<comment type="function">
    <text evidence="2">Probably acts as a heme chaperone, transferring heme to an unknown acceptor. Binds one molecule of heme per monomer, possibly covalently. Binds 1 [4Fe-4S] cluster. The cluster is coordinated with 3 cysteines and an exchangeable S-adenosyl-L-methionine.</text>
</comment>
<dbReference type="GO" id="GO:0051539">
    <property type="term" value="F:4 iron, 4 sulfur cluster binding"/>
    <property type="evidence" value="ECO:0007669"/>
    <property type="project" value="UniProtKB-UniRule"/>
</dbReference>
<dbReference type="PANTHER" id="PTHR13932">
    <property type="entry name" value="COPROPORPHYRINIGEN III OXIDASE"/>
    <property type="match status" value="1"/>
</dbReference>
<dbReference type="InterPro" id="IPR006638">
    <property type="entry name" value="Elp3/MiaA/NifB-like_rSAM"/>
</dbReference>
<keyword evidence="2" id="KW-0004">4Fe-4S</keyword>
<dbReference type="InterPro" id="IPR007197">
    <property type="entry name" value="rSAM"/>
</dbReference>
<name>A0A7Z2JF24_9BURK</name>
<dbReference type="SFLD" id="SFLDF00288">
    <property type="entry name" value="HemN-like__clustered_with_nucl"/>
    <property type="match status" value="1"/>
</dbReference>
<keyword evidence="2" id="KW-0349">Heme</keyword>
<dbReference type="InterPro" id="IPR058240">
    <property type="entry name" value="rSAM_sf"/>
</dbReference>
<feature type="region of interest" description="Disordered" evidence="3">
    <location>
        <begin position="24"/>
        <end position="61"/>
    </location>
</feature>
<gene>
    <name evidence="5" type="ORF">FAZ98_10065</name>
</gene>
<sequence>MARRRARRAARRERLRLRPLLLRARTRGHRRGSGPGAEERVEPSRDRAAPTARAARGGSVSQQHRIGIEVVKSFTMPGSVRLTSLPPLSLYVHFPWCVRKCPYCDFNSHEWKGERFPENDYLDALRADLEQALPLVWGRQVHTIFIGGGTPSLLSAQGLDRMLSDIRALLPLDADAEITLEANPGTFEAAKFAQFRASGVNRLSVGIQSFDEAHLKALGRIHDAAQARHAVEVAASTFDNFNLDLMFALPQQTLAQCQADIETALAFKPPHLSLYHLTLEPNTLFAKFPPVLPDDDQSADMQEWIHARTAEAGYGRYEVSAYAQPGRQSQHNLNYWRFGDYLGIGAGAHSKLSFPNRIVRQMRYKHPTTFIEQARAGTPIHEQHEVSAHDLPFEFMLNALRLVEGFPVHRFIERTGLPITTIEPALQEAERRGLIARDHEKIAPTELGQRFLNDLQGLFLKDEA</sequence>
<dbReference type="SFLD" id="SFLDS00029">
    <property type="entry name" value="Radical_SAM"/>
    <property type="match status" value="1"/>
</dbReference>
<keyword evidence="2" id="KW-0411">Iron-sulfur</keyword>
<dbReference type="Gene3D" id="3.30.750.200">
    <property type="match status" value="1"/>
</dbReference>
<dbReference type="GO" id="GO:0005737">
    <property type="term" value="C:cytoplasm"/>
    <property type="evidence" value="ECO:0007669"/>
    <property type="project" value="UniProtKB-SubCell"/>
</dbReference>
<proteinExistence type="inferred from homology"/>
<dbReference type="NCBIfam" id="TIGR00539">
    <property type="entry name" value="hemN_rel"/>
    <property type="match status" value="1"/>
</dbReference>
<dbReference type="KEGG" id="pacs:FAZ98_10065"/>
<organism evidence="5 6">
    <name type="scientific">Paraburkholderia acidisoli</name>
    <dbReference type="NCBI Taxonomy" id="2571748"/>
    <lineage>
        <taxon>Bacteria</taxon>
        <taxon>Pseudomonadati</taxon>
        <taxon>Pseudomonadota</taxon>
        <taxon>Betaproteobacteria</taxon>
        <taxon>Burkholderiales</taxon>
        <taxon>Burkholderiaceae</taxon>
        <taxon>Paraburkholderia</taxon>
    </lineage>
</organism>
<dbReference type="Pfam" id="PF06969">
    <property type="entry name" value="HemN_C"/>
    <property type="match status" value="1"/>
</dbReference>
<dbReference type="OrthoDB" id="9808022at2"/>
<dbReference type="GO" id="GO:0006779">
    <property type="term" value="P:porphyrin-containing compound biosynthetic process"/>
    <property type="evidence" value="ECO:0007669"/>
    <property type="project" value="InterPro"/>
</dbReference>
<evidence type="ECO:0000256" key="2">
    <source>
        <dbReference type="RuleBase" id="RU364116"/>
    </source>
</evidence>
<dbReference type="SFLD" id="SFLDG01082">
    <property type="entry name" value="B12-binding_domain_containing"/>
    <property type="match status" value="1"/>
</dbReference>